<dbReference type="Proteomes" id="UP001165101">
    <property type="component" value="Unassembled WGS sequence"/>
</dbReference>
<keyword evidence="2" id="KW-1185">Reference proteome</keyword>
<gene>
    <name evidence="1" type="ORF">Cboi01_000226300</name>
</gene>
<organism evidence="1 2">
    <name type="scientific">Candida boidinii</name>
    <name type="common">Yeast</name>
    <dbReference type="NCBI Taxonomy" id="5477"/>
    <lineage>
        <taxon>Eukaryota</taxon>
        <taxon>Fungi</taxon>
        <taxon>Dikarya</taxon>
        <taxon>Ascomycota</taxon>
        <taxon>Saccharomycotina</taxon>
        <taxon>Pichiomycetes</taxon>
        <taxon>Pichiales</taxon>
        <taxon>Pichiaceae</taxon>
        <taxon>Ogataea</taxon>
        <taxon>Ogataea/Candida clade</taxon>
    </lineage>
</organism>
<comment type="caution">
    <text evidence="1">The sequence shown here is derived from an EMBL/GenBank/DDBJ whole genome shotgun (WGS) entry which is preliminary data.</text>
</comment>
<sequence>MNFTDIDKRFERFLVKNRHDEVVDAEHTYYHINCPDCPDSFLPESLYEEFLNFAMSHSTCTSSHPPSSSSSTDTSVSTSSTDTSVSTSSTDTAVSTSSTDSSASISTSSTLSTSSTSSELPLTANTWETIPDDSSSTLPPCEHEECYQAYKSFEKDSHGTITCTYLPFCKYLESSNDLSLPSSSCSTSSYYSCPPSACSTSTYYSYPPSACSTSSYYSCPSSSSSTSSYLSCPSSSSSSIVSYSDYVESDFCDSAPVYFPALANFQSSANHPDVLSKSAYSSFSSTFALTTHFILIALIVLEATMDEIAFFLFLIFWGYLL</sequence>
<evidence type="ECO:0000313" key="2">
    <source>
        <dbReference type="Proteomes" id="UP001165101"/>
    </source>
</evidence>
<accession>A0ACB5TLZ5</accession>
<evidence type="ECO:0000313" key="1">
    <source>
        <dbReference type="EMBL" id="GME91350.1"/>
    </source>
</evidence>
<proteinExistence type="predicted"/>
<dbReference type="EMBL" id="BSXV01000987">
    <property type="protein sequence ID" value="GME91350.1"/>
    <property type="molecule type" value="Genomic_DNA"/>
</dbReference>
<protein>
    <submittedName>
        <fullName evidence="1">Unnamed protein product</fullName>
    </submittedName>
</protein>
<reference evidence="1" key="1">
    <citation type="submission" date="2023-04" db="EMBL/GenBank/DDBJ databases">
        <title>Candida boidinii NBRC 1967.</title>
        <authorList>
            <person name="Ichikawa N."/>
            <person name="Sato H."/>
            <person name="Tonouchi N."/>
        </authorList>
    </citation>
    <scope>NUCLEOTIDE SEQUENCE</scope>
    <source>
        <strain evidence="1">NBRC 1967</strain>
    </source>
</reference>
<name>A0ACB5TLZ5_CANBO</name>